<feature type="non-terminal residue" evidence="1">
    <location>
        <position position="1"/>
    </location>
</feature>
<reference evidence="1" key="1">
    <citation type="submission" date="2022-08" db="EMBL/GenBank/DDBJ databases">
        <authorList>
            <person name="Gutierrez-Valencia J."/>
        </authorList>
    </citation>
    <scope>NUCLEOTIDE SEQUENCE</scope>
</reference>
<dbReference type="Proteomes" id="UP001154282">
    <property type="component" value="Unassembled WGS sequence"/>
</dbReference>
<sequence>LRPNQKKEHSIAAKGREVIVDCQERKKRTGRERMQRRLWKTCPVSRCEFQVTRFFLVLKQMTN</sequence>
<dbReference type="EMBL" id="CAMGYJ010000004">
    <property type="protein sequence ID" value="CAI0400431.1"/>
    <property type="molecule type" value="Genomic_DNA"/>
</dbReference>
<dbReference type="AlphaFoldDB" id="A0AAV0IVQ9"/>
<comment type="caution">
    <text evidence="1">The sequence shown here is derived from an EMBL/GenBank/DDBJ whole genome shotgun (WGS) entry which is preliminary data.</text>
</comment>
<keyword evidence="2" id="KW-1185">Reference proteome</keyword>
<proteinExistence type="predicted"/>
<evidence type="ECO:0000313" key="1">
    <source>
        <dbReference type="EMBL" id="CAI0400431.1"/>
    </source>
</evidence>
<organism evidence="1 2">
    <name type="scientific">Linum tenue</name>
    <dbReference type="NCBI Taxonomy" id="586396"/>
    <lineage>
        <taxon>Eukaryota</taxon>
        <taxon>Viridiplantae</taxon>
        <taxon>Streptophyta</taxon>
        <taxon>Embryophyta</taxon>
        <taxon>Tracheophyta</taxon>
        <taxon>Spermatophyta</taxon>
        <taxon>Magnoliopsida</taxon>
        <taxon>eudicotyledons</taxon>
        <taxon>Gunneridae</taxon>
        <taxon>Pentapetalae</taxon>
        <taxon>rosids</taxon>
        <taxon>fabids</taxon>
        <taxon>Malpighiales</taxon>
        <taxon>Linaceae</taxon>
        <taxon>Linum</taxon>
    </lineage>
</organism>
<protein>
    <submittedName>
        <fullName evidence="1">Uncharacterized protein</fullName>
    </submittedName>
</protein>
<accession>A0AAV0IVQ9</accession>
<gene>
    <name evidence="1" type="ORF">LITE_LOCUS10756</name>
</gene>
<evidence type="ECO:0000313" key="2">
    <source>
        <dbReference type="Proteomes" id="UP001154282"/>
    </source>
</evidence>
<name>A0AAV0IVQ9_9ROSI</name>